<evidence type="ECO:0000313" key="6">
    <source>
        <dbReference type="Proteomes" id="UP000077173"/>
    </source>
</evidence>
<keyword evidence="3" id="KW-0804">Transcription</keyword>
<evidence type="ECO:0000256" key="3">
    <source>
        <dbReference type="ARBA" id="ARBA00023163"/>
    </source>
</evidence>
<dbReference type="PROSITE" id="PS50949">
    <property type="entry name" value="HTH_GNTR"/>
    <property type="match status" value="1"/>
</dbReference>
<accession>A0A176ZE93</accession>
<dbReference type="GeneID" id="32584877"/>
<proteinExistence type="predicted"/>
<dbReference type="InterPro" id="IPR011711">
    <property type="entry name" value="GntR_C"/>
</dbReference>
<dbReference type="InterPro" id="IPR036390">
    <property type="entry name" value="WH_DNA-bd_sf"/>
</dbReference>
<keyword evidence="6" id="KW-1185">Reference proteome</keyword>
<dbReference type="EMBL" id="LSEF01000032">
    <property type="protein sequence ID" value="OAF18757.1"/>
    <property type="molecule type" value="Genomic_DNA"/>
</dbReference>
<dbReference type="SMART" id="SM00345">
    <property type="entry name" value="HTH_GNTR"/>
    <property type="match status" value="1"/>
</dbReference>
<evidence type="ECO:0000259" key="4">
    <source>
        <dbReference type="PROSITE" id="PS50949"/>
    </source>
</evidence>
<dbReference type="SUPFAM" id="SSF46785">
    <property type="entry name" value="Winged helix' DNA-binding domain"/>
    <property type="match status" value="1"/>
</dbReference>
<dbReference type="CDD" id="cd07377">
    <property type="entry name" value="WHTH_GntR"/>
    <property type="match status" value="1"/>
</dbReference>
<reference evidence="5 6" key="1">
    <citation type="submission" date="2016-02" db="EMBL/GenBank/DDBJ databases">
        <title>Draft genome sequence of the strain BR 10247T Bradyrhizobium neotropicale isolated from nodules of Centrolobium paraense.</title>
        <authorList>
            <person name="Simoes-Araujo J.L."/>
            <person name="Barauna A.C."/>
            <person name="Silva K."/>
            <person name="Zilli J.E."/>
        </authorList>
    </citation>
    <scope>NUCLEOTIDE SEQUENCE [LARGE SCALE GENOMIC DNA]</scope>
    <source>
        <strain evidence="5 6">BR 10247</strain>
    </source>
</reference>
<feature type="domain" description="HTH gntR-type" evidence="4">
    <location>
        <begin position="14"/>
        <end position="81"/>
    </location>
</feature>
<dbReference type="Pfam" id="PF07729">
    <property type="entry name" value="FCD"/>
    <property type="match status" value="1"/>
</dbReference>
<dbReference type="Gene3D" id="1.20.120.530">
    <property type="entry name" value="GntR ligand-binding domain-like"/>
    <property type="match status" value="1"/>
</dbReference>
<evidence type="ECO:0000256" key="2">
    <source>
        <dbReference type="ARBA" id="ARBA00023125"/>
    </source>
</evidence>
<evidence type="ECO:0000313" key="5">
    <source>
        <dbReference type="EMBL" id="OAF18757.1"/>
    </source>
</evidence>
<dbReference type="GO" id="GO:0003700">
    <property type="term" value="F:DNA-binding transcription factor activity"/>
    <property type="evidence" value="ECO:0007669"/>
    <property type="project" value="InterPro"/>
</dbReference>
<name>A0A176ZE93_9BRAD</name>
<dbReference type="InterPro" id="IPR008920">
    <property type="entry name" value="TF_FadR/GntR_C"/>
</dbReference>
<protein>
    <recommendedName>
        <fullName evidence="4">HTH gntR-type domain-containing protein</fullName>
    </recommendedName>
</protein>
<dbReference type="SUPFAM" id="SSF48008">
    <property type="entry name" value="GntR ligand-binding domain-like"/>
    <property type="match status" value="1"/>
</dbReference>
<dbReference type="SMART" id="SM00895">
    <property type="entry name" value="FCD"/>
    <property type="match status" value="1"/>
</dbReference>
<dbReference type="InterPro" id="IPR000524">
    <property type="entry name" value="Tscrpt_reg_HTH_GntR"/>
</dbReference>
<dbReference type="InterPro" id="IPR036388">
    <property type="entry name" value="WH-like_DNA-bd_sf"/>
</dbReference>
<dbReference type="PANTHER" id="PTHR43537:SF49">
    <property type="entry name" value="TRANSCRIPTIONAL REGULATORY PROTEIN"/>
    <property type="match status" value="1"/>
</dbReference>
<dbReference type="PRINTS" id="PR00035">
    <property type="entry name" value="HTHGNTR"/>
</dbReference>
<dbReference type="AlphaFoldDB" id="A0A176ZE93"/>
<dbReference type="GO" id="GO:0003677">
    <property type="term" value="F:DNA binding"/>
    <property type="evidence" value="ECO:0007669"/>
    <property type="project" value="UniProtKB-KW"/>
</dbReference>
<organism evidence="5 6">
    <name type="scientific">Bradyrhizobium neotropicale</name>
    <dbReference type="NCBI Taxonomy" id="1497615"/>
    <lineage>
        <taxon>Bacteria</taxon>
        <taxon>Pseudomonadati</taxon>
        <taxon>Pseudomonadota</taxon>
        <taxon>Alphaproteobacteria</taxon>
        <taxon>Hyphomicrobiales</taxon>
        <taxon>Nitrobacteraceae</taxon>
        <taxon>Bradyrhizobium</taxon>
    </lineage>
</organism>
<dbReference type="Pfam" id="PF00392">
    <property type="entry name" value="GntR"/>
    <property type="match status" value="1"/>
</dbReference>
<dbReference type="PANTHER" id="PTHR43537">
    <property type="entry name" value="TRANSCRIPTIONAL REGULATOR, GNTR FAMILY"/>
    <property type="match status" value="1"/>
</dbReference>
<gene>
    <name evidence="5" type="ORF">AXW67_02670</name>
</gene>
<keyword evidence="2" id="KW-0238">DNA-binding</keyword>
<keyword evidence="1" id="KW-0805">Transcription regulation</keyword>
<evidence type="ECO:0000256" key="1">
    <source>
        <dbReference type="ARBA" id="ARBA00023015"/>
    </source>
</evidence>
<sequence length="234" mass="25823">MNDEMVLPDRTKFASAADYAYAALRREIVEGRFAPGRRMREVELAEHLGISRTPTRQALTRLELEGLLDLRPRTGLVVSVLDMDAVDELYEMRAVLEGTAAAMAAKHASPKDLAALARLVAEGEKLDRDPVKLYRHNRELHDAIQVAAHNRYLEKSLSALQDAIALLGPTTLAAKGRFAVAQAEHAAIVQAISQREGEKADRLARAHVLSALETRRVILAKERELEARHEQGGA</sequence>
<dbReference type="Proteomes" id="UP000077173">
    <property type="component" value="Unassembled WGS sequence"/>
</dbReference>
<comment type="caution">
    <text evidence="5">The sequence shown here is derived from an EMBL/GenBank/DDBJ whole genome shotgun (WGS) entry which is preliminary data.</text>
</comment>
<dbReference type="Gene3D" id="1.10.10.10">
    <property type="entry name" value="Winged helix-like DNA-binding domain superfamily/Winged helix DNA-binding domain"/>
    <property type="match status" value="1"/>
</dbReference>